<dbReference type="SUPFAM" id="SSF46785">
    <property type="entry name" value="Winged helix' DNA-binding domain"/>
    <property type="match status" value="1"/>
</dbReference>
<dbReference type="GO" id="GO:0006950">
    <property type="term" value="P:response to stress"/>
    <property type="evidence" value="ECO:0007669"/>
    <property type="project" value="TreeGrafter"/>
</dbReference>
<dbReference type="PANTHER" id="PTHR33164:SF96">
    <property type="entry name" value="MARR-FAMILY TRANSCRIPTIONAL REGULATOR"/>
    <property type="match status" value="1"/>
</dbReference>
<dbReference type="InterPro" id="IPR036390">
    <property type="entry name" value="WH_DNA-bd_sf"/>
</dbReference>
<dbReference type="InterPro" id="IPR011991">
    <property type="entry name" value="ArsR-like_HTH"/>
</dbReference>
<feature type="domain" description="HTH marR-type" evidence="1">
    <location>
        <begin position="14"/>
        <end position="148"/>
    </location>
</feature>
<evidence type="ECO:0000259" key="1">
    <source>
        <dbReference type="PROSITE" id="PS50995"/>
    </source>
</evidence>
<accession>A0A9D1LRW1</accession>
<reference evidence="2" key="1">
    <citation type="submission" date="2020-10" db="EMBL/GenBank/DDBJ databases">
        <authorList>
            <person name="Gilroy R."/>
        </authorList>
    </citation>
    <scope>NUCLEOTIDE SEQUENCE</scope>
    <source>
        <strain evidence="2">ChiSxjej2B14-8506</strain>
    </source>
</reference>
<dbReference type="EMBL" id="DVNK01000039">
    <property type="protein sequence ID" value="HIU46888.1"/>
    <property type="molecule type" value="Genomic_DNA"/>
</dbReference>
<evidence type="ECO:0000313" key="3">
    <source>
        <dbReference type="Proteomes" id="UP000824123"/>
    </source>
</evidence>
<dbReference type="Gene3D" id="1.10.10.10">
    <property type="entry name" value="Winged helix-like DNA-binding domain superfamily/Winged helix DNA-binding domain"/>
    <property type="match status" value="1"/>
</dbReference>
<comment type="caution">
    <text evidence="2">The sequence shown here is derived from an EMBL/GenBank/DDBJ whole genome shotgun (WGS) entry which is preliminary data.</text>
</comment>
<name>A0A9D1LRW1_9FIRM</name>
<sequence length="154" mass="17343">MNTKPDDRTVEQIASNIFHVLPLLRKRLLRLDVVQAEHGIPLSHAQVLTMLSETNSMSVSEISRRLGIAKPNITPLVDRLIAADLVDRVRDTGDRRVVNVVIQPAGREKLVAIQKSIGDQVREWSETMSEEDFNELARALDSITRILSNLQNDK</sequence>
<dbReference type="AlphaFoldDB" id="A0A9D1LRW1"/>
<dbReference type="Proteomes" id="UP000824123">
    <property type="component" value="Unassembled WGS sequence"/>
</dbReference>
<evidence type="ECO:0000313" key="2">
    <source>
        <dbReference type="EMBL" id="HIU46888.1"/>
    </source>
</evidence>
<dbReference type="SMART" id="SM00347">
    <property type="entry name" value="HTH_MARR"/>
    <property type="match status" value="1"/>
</dbReference>
<dbReference type="InterPro" id="IPR039422">
    <property type="entry name" value="MarR/SlyA-like"/>
</dbReference>
<organism evidence="2 3">
    <name type="scientific">Candidatus Fimadaptatus faecigallinarum</name>
    <dbReference type="NCBI Taxonomy" id="2840814"/>
    <lineage>
        <taxon>Bacteria</taxon>
        <taxon>Bacillati</taxon>
        <taxon>Bacillota</taxon>
        <taxon>Clostridia</taxon>
        <taxon>Eubacteriales</taxon>
        <taxon>Candidatus Fimadaptatus</taxon>
    </lineage>
</organism>
<gene>
    <name evidence="2" type="ORF">IAC59_06480</name>
</gene>
<dbReference type="CDD" id="cd00090">
    <property type="entry name" value="HTH_ARSR"/>
    <property type="match status" value="1"/>
</dbReference>
<dbReference type="PROSITE" id="PS50995">
    <property type="entry name" value="HTH_MARR_2"/>
    <property type="match status" value="1"/>
</dbReference>
<dbReference type="PANTHER" id="PTHR33164">
    <property type="entry name" value="TRANSCRIPTIONAL REGULATOR, MARR FAMILY"/>
    <property type="match status" value="1"/>
</dbReference>
<dbReference type="GO" id="GO:0003700">
    <property type="term" value="F:DNA-binding transcription factor activity"/>
    <property type="evidence" value="ECO:0007669"/>
    <property type="project" value="InterPro"/>
</dbReference>
<protein>
    <submittedName>
        <fullName evidence="2">Winged helix-turn-helix transcriptional regulator</fullName>
    </submittedName>
</protein>
<reference evidence="2" key="2">
    <citation type="journal article" date="2021" name="PeerJ">
        <title>Extensive microbial diversity within the chicken gut microbiome revealed by metagenomics and culture.</title>
        <authorList>
            <person name="Gilroy R."/>
            <person name="Ravi A."/>
            <person name="Getino M."/>
            <person name="Pursley I."/>
            <person name="Horton D.L."/>
            <person name="Alikhan N.F."/>
            <person name="Baker D."/>
            <person name="Gharbi K."/>
            <person name="Hall N."/>
            <person name="Watson M."/>
            <person name="Adriaenssens E.M."/>
            <person name="Foster-Nyarko E."/>
            <person name="Jarju S."/>
            <person name="Secka A."/>
            <person name="Antonio M."/>
            <person name="Oren A."/>
            <person name="Chaudhuri R.R."/>
            <person name="La Ragione R."/>
            <person name="Hildebrand F."/>
            <person name="Pallen M.J."/>
        </authorList>
    </citation>
    <scope>NUCLEOTIDE SEQUENCE</scope>
    <source>
        <strain evidence="2">ChiSxjej2B14-8506</strain>
    </source>
</reference>
<proteinExistence type="predicted"/>
<dbReference type="Pfam" id="PF12802">
    <property type="entry name" value="MarR_2"/>
    <property type="match status" value="1"/>
</dbReference>
<dbReference type="InterPro" id="IPR036388">
    <property type="entry name" value="WH-like_DNA-bd_sf"/>
</dbReference>
<dbReference type="InterPro" id="IPR000835">
    <property type="entry name" value="HTH_MarR-typ"/>
</dbReference>